<keyword evidence="5 8" id="KW-0862">Zinc</keyword>
<dbReference type="Gene3D" id="3.40.309.10">
    <property type="entry name" value="Aldehyde Dehydrogenase, Chain A, domain 2"/>
    <property type="match status" value="1"/>
</dbReference>
<evidence type="ECO:0000259" key="9">
    <source>
        <dbReference type="SMART" id="SM00829"/>
    </source>
</evidence>
<dbReference type="SUPFAM" id="SSF53720">
    <property type="entry name" value="ALDH-like"/>
    <property type="match status" value="2"/>
</dbReference>
<dbReference type="InterPro" id="IPR016163">
    <property type="entry name" value="Ald_DH_C"/>
</dbReference>
<evidence type="ECO:0000256" key="2">
    <source>
        <dbReference type="ARBA" id="ARBA00008072"/>
    </source>
</evidence>
<organism evidence="10 11">
    <name type="scientific">Verticillium longisporum</name>
    <name type="common">Verticillium dahliae var. longisporum</name>
    <dbReference type="NCBI Taxonomy" id="100787"/>
    <lineage>
        <taxon>Eukaryota</taxon>
        <taxon>Fungi</taxon>
        <taxon>Dikarya</taxon>
        <taxon>Ascomycota</taxon>
        <taxon>Pezizomycotina</taxon>
        <taxon>Sordariomycetes</taxon>
        <taxon>Hypocreomycetidae</taxon>
        <taxon>Glomerellales</taxon>
        <taxon>Plectosphaerellaceae</taxon>
        <taxon>Verticillium</taxon>
    </lineage>
</organism>
<dbReference type="Gene3D" id="3.40.50.720">
    <property type="entry name" value="NAD(P)-binding Rossmann-like Domain"/>
    <property type="match status" value="1"/>
</dbReference>
<evidence type="ECO:0000256" key="7">
    <source>
        <dbReference type="ARBA" id="ARBA00023027"/>
    </source>
</evidence>
<dbReference type="GO" id="GO:0005737">
    <property type="term" value="C:cytoplasm"/>
    <property type="evidence" value="ECO:0007669"/>
    <property type="project" value="TreeGrafter"/>
</dbReference>
<dbReference type="Pfam" id="PF00107">
    <property type="entry name" value="ADH_zinc_N"/>
    <property type="match status" value="1"/>
</dbReference>
<dbReference type="InterPro" id="IPR016162">
    <property type="entry name" value="Ald_DH_N"/>
</dbReference>
<evidence type="ECO:0000256" key="5">
    <source>
        <dbReference type="ARBA" id="ARBA00022833"/>
    </source>
</evidence>
<gene>
    <name evidence="10" type="ORF">BN1723_010416</name>
</gene>
<feature type="domain" description="Enoyl reductase (ER)" evidence="9">
    <location>
        <begin position="334"/>
        <end position="665"/>
    </location>
</feature>
<reference evidence="11" key="1">
    <citation type="submission" date="2015-05" db="EMBL/GenBank/DDBJ databases">
        <authorList>
            <person name="Fogelqvist Johan"/>
        </authorList>
    </citation>
    <scope>NUCLEOTIDE SEQUENCE [LARGE SCALE GENOMIC DNA]</scope>
</reference>
<evidence type="ECO:0000256" key="4">
    <source>
        <dbReference type="ARBA" id="ARBA00022723"/>
    </source>
</evidence>
<dbReference type="Proteomes" id="UP000045706">
    <property type="component" value="Unassembled WGS sequence"/>
</dbReference>
<dbReference type="SMART" id="SM00829">
    <property type="entry name" value="PKS_ER"/>
    <property type="match status" value="1"/>
</dbReference>
<evidence type="ECO:0000256" key="6">
    <source>
        <dbReference type="ARBA" id="ARBA00023002"/>
    </source>
</evidence>
<proteinExistence type="inferred from homology"/>
<dbReference type="InterPro" id="IPR015590">
    <property type="entry name" value="Aldehyde_DH_dom"/>
</dbReference>
<dbReference type="Pfam" id="PF00171">
    <property type="entry name" value="Aldedh"/>
    <property type="match status" value="1"/>
</dbReference>
<dbReference type="InterPro" id="IPR020843">
    <property type="entry name" value="ER"/>
</dbReference>
<evidence type="ECO:0000313" key="11">
    <source>
        <dbReference type="Proteomes" id="UP000045706"/>
    </source>
</evidence>
<dbReference type="AlphaFoldDB" id="A0A0G4KYY2"/>
<dbReference type="Gene3D" id="3.90.180.10">
    <property type="entry name" value="Medium-chain alcohol dehydrogenases, catalytic domain"/>
    <property type="match status" value="1"/>
</dbReference>
<keyword evidence="4 8" id="KW-0479">Metal-binding</keyword>
<dbReference type="GO" id="GO:0008270">
    <property type="term" value="F:zinc ion binding"/>
    <property type="evidence" value="ECO:0007669"/>
    <property type="project" value="InterPro"/>
</dbReference>
<sequence length="667" mass="70862">MTDSQFTFSNLINGELRPGASVTQGINPSDRKPLWDVALASRQDLEDAVAAAKDAFPAWKKTAWAERSRIVSAIRDVLLENSEQMATLLTKEAGKPIEFARIEVDHASNFLQFNAGLLEPEEKVTLDNETLRLTIRQQPVGVVVAICPWNFPLNEMQYGIVHSFFSEAVDNGFKFALGGPIPKAEDVKNFIVPPAIIDNPPDESLVVKGEAFGPILPILKWSTEDEVLERVNNTQTGLGGTVWSSDLVRARAIAERVESGTIWINSFEKPLPHAHLHGYKESGVGGEWGAEGLGSYLKPQVIHSYKASPVILGRGKQFMVMASSQSASVVVRDGANFEFQVRDVPIPEIKPSEILVKLSATGVCGTDLGLAAGYLGPSCDILGHEGVGRAVAVGAAVDPAIAKVGDRIGVTWVRDACGRCFSCREPGGETRCLEQLNSGRKIDGTFAEYCVVPGRYALVLPEDPALPDELVAPVLCGGVTAYKALKICGATPGQWVVISGAAGGVGALGIQYAVAMGYRVAAIDVGTERKDYCLGLGAEIYLDALSKDVVQQLKDATDGAGAKAVIVSSGSGAAYQAGLAMLAMFGTLVCVGIPPPGQGLDLHPLVVIDNSITIIGSAVGTRTDVIEALEFVKRGRVTPLVNLVKLGDLDQVIRKLATTTGKFVVKL</sequence>
<dbReference type="InterPro" id="IPR002328">
    <property type="entry name" value="ADH_Zn_CS"/>
</dbReference>
<name>A0A0G4KYY2_VERLO</name>
<dbReference type="InterPro" id="IPR016161">
    <property type="entry name" value="Ald_DH/histidinol_DH"/>
</dbReference>
<dbReference type="EC" id="1.1.1.1" evidence="3"/>
<evidence type="ECO:0000256" key="8">
    <source>
        <dbReference type="RuleBase" id="RU361277"/>
    </source>
</evidence>
<evidence type="ECO:0000256" key="1">
    <source>
        <dbReference type="ARBA" id="ARBA00001947"/>
    </source>
</evidence>
<dbReference type="InterPro" id="IPR036291">
    <property type="entry name" value="NAD(P)-bd_dom_sf"/>
</dbReference>
<dbReference type="PANTHER" id="PTHR42940:SF3">
    <property type="entry name" value="ALCOHOL DEHYDROGENASE 1-RELATED"/>
    <property type="match status" value="1"/>
</dbReference>
<dbReference type="Gene3D" id="3.40.605.10">
    <property type="entry name" value="Aldehyde Dehydrogenase, Chain A, domain 1"/>
    <property type="match status" value="2"/>
</dbReference>
<comment type="cofactor">
    <cofactor evidence="1 8">
        <name>Zn(2+)</name>
        <dbReference type="ChEBI" id="CHEBI:29105"/>
    </cofactor>
</comment>
<dbReference type="CDD" id="cd08297">
    <property type="entry name" value="CAD3"/>
    <property type="match status" value="1"/>
</dbReference>
<dbReference type="GO" id="GO:0016620">
    <property type="term" value="F:oxidoreductase activity, acting on the aldehyde or oxo group of donors, NAD or NADP as acceptor"/>
    <property type="evidence" value="ECO:0007669"/>
    <property type="project" value="InterPro"/>
</dbReference>
<comment type="similarity">
    <text evidence="2 8">Belongs to the zinc-containing alcohol dehydrogenase family.</text>
</comment>
<dbReference type="Pfam" id="PF08240">
    <property type="entry name" value="ADH_N"/>
    <property type="match status" value="1"/>
</dbReference>
<dbReference type="InterPro" id="IPR013149">
    <property type="entry name" value="ADH-like_C"/>
</dbReference>
<dbReference type="SUPFAM" id="SSF50129">
    <property type="entry name" value="GroES-like"/>
    <property type="match status" value="1"/>
</dbReference>
<keyword evidence="7" id="KW-0520">NAD</keyword>
<accession>A0A0G4KYY2</accession>
<dbReference type="SUPFAM" id="SSF51735">
    <property type="entry name" value="NAD(P)-binding Rossmann-fold domains"/>
    <property type="match status" value="1"/>
</dbReference>
<dbReference type="EMBL" id="CVQI01005224">
    <property type="protein sequence ID" value="CRK14635.1"/>
    <property type="molecule type" value="Genomic_DNA"/>
</dbReference>
<dbReference type="InterPro" id="IPR011032">
    <property type="entry name" value="GroES-like_sf"/>
</dbReference>
<keyword evidence="6" id="KW-0560">Oxidoreductase</keyword>
<dbReference type="GO" id="GO:0004022">
    <property type="term" value="F:alcohol dehydrogenase (NAD+) activity"/>
    <property type="evidence" value="ECO:0007669"/>
    <property type="project" value="UniProtKB-EC"/>
</dbReference>
<dbReference type="InterPro" id="IPR013154">
    <property type="entry name" value="ADH-like_N"/>
</dbReference>
<dbReference type="PROSITE" id="PS00059">
    <property type="entry name" value="ADH_ZINC"/>
    <property type="match status" value="1"/>
</dbReference>
<protein>
    <recommendedName>
        <fullName evidence="3">alcohol dehydrogenase</fullName>
        <ecNumber evidence="3">1.1.1.1</ecNumber>
    </recommendedName>
</protein>
<dbReference type="FunFam" id="3.40.50.720:FF:000039">
    <property type="entry name" value="Alcohol dehydrogenase AdhP"/>
    <property type="match status" value="1"/>
</dbReference>
<dbReference type="PANTHER" id="PTHR42940">
    <property type="entry name" value="ALCOHOL DEHYDROGENASE 1-RELATED"/>
    <property type="match status" value="1"/>
</dbReference>
<evidence type="ECO:0000313" key="10">
    <source>
        <dbReference type="EMBL" id="CRK14635.1"/>
    </source>
</evidence>
<evidence type="ECO:0000256" key="3">
    <source>
        <dbReference type="ARBA" id="ARBA00013190"/>
    </source>
</evidence>